<keyword evidence="2" id="KW-1185">Reference proteome</keyword>
<accession>A0ABV9YC70</accession>
<evidence type="ECO:0000313" key="1">
    <source>
        <dbReference type="EMBL" id="MFC5058226.1"/>
    </source>
</evidence>
<reference evidence="2" key="1">
    <citation type="journal article" date="2019" name="Int. J. Syst. Evol. Microbiol.">
        <title>The Global Catalogue of Microorganisms (GCM) 10K type strain sequencing project: providing services to taxonomists for standard genome sequencing and annotation.</title>
        <authorList>
            <consortium name="The Broad Institute Genomics Platform"/>
            <consortium name="The Broad Institute Genome Sequencing Center for Infectious Disease"/>
            <person name="Wu L."/>
            <person name="Ma J."/>
        </authorList>
    </citation>
    <scope>NUCLEOTIDE SEQUENCE [LARGE SCALE GENOMIC DNA]</scope>
    <source>
        <strain evidence="2">KCTC 12848</strain>
    </source>
</reference>
<dbReference type="EMBL" id="JBHSJB010000031">
    <property type="protein sequence ID" value="MFC5058226.1"/>
    <property type="molecule type" value="Genomic_DNA"/>
</dbReference>
<sequence>MNTPDPRAELAAVLTTEGPAVALHALRWAIGWSVRALAEAARAEPAAGSPDTTAIEVVIALDDALAEVEHLATRLAALTEVAATGEPVADHLRRQVDSLSALADRTSVLRREHEALARVEERLAAGAAEHERVSARLEELKRFERLAGALPELKAQQESLSARLTAMRQPAEVAERALLDTAEQVLSLSLERLGDLSDRTGDVLAKIAASERDWAEEVRAHEEHKTRLADTLARYERLRTEHAERAAQLLEYARIDTEVLAGLPAGPADAPDGDGLRAALDATEHTLRRVDEGLRVALDKHARLQEAARRMTQWYDPVTDDGTGGSR</sequence>
<dbReference type="RefSeq" id="WP_344037689.1">
    <property type="nucleotide sequence ID" value="NZ_BAAAKE010000008.1"/>
</dbReference>
<proteinExistence type="predicted"/>
<comment type="caution">
    <text evidence="1">The sequence shown here is derived from an EMBL/GenBank/DDBJ whole genome shotgun (WGS) entry which is preliminary data.</text>
</comment>
<protein>
    <recommendedName>
        <fullName evidence="3">Chromosome partition protein Smc</fullName>
    </recommendedName>
</protein>
<evidence type="ECO:0008006" key="3">
    <source>
        <dbReference type="Google" id="ProtNLM"/>
    </source>
</evidence>
<name>A0ABV9YC70_9PSEU</name>
<evidence type="ECO:0000313" key="2">
    <source>
        <dbReference type="Proteomes" id="UP001595833"/>
    </source>
</evidence>
<gene>
    <name evidence="1" type="ORF">ACFPFM_31325</name>
</gene>
<organism evidence="1 2">
    <name type="scientific">Saccharothrix xinjiangensis</name>
    <dbReference type="NCBI Taxonomy" id="204798"/>
    <lineage>
        <taxon>Bacteria</taxon>
        <taxon>Bacillati</taxon>
        <taxon>Actinomycetota</taxon>
        <taxon>Actinomycetes</taxon>
        <taxon>Pseudonocardiales</taxon>
        <taxon>Pseudonocardiaceae</taxon>
        <taxon>Saccharothrix</taxon>
    </lineage>
</organism>
<dbReference type="Proteomes" id="UP001595833">
    <property type="component" value="Unassembled WGS sequence"/>
</dbReference>